<evidence type="ECO:0000259" key="1">
    <source>
        <dbReference type="Pfam" id="PF13191"/>
    </source>
</evidence>
<protein>
    <recommendedName>
        <fullName evidence="1">Orc1-like AAA ATPase domain-containing protein</fullName>
    </recommendedName>
</protein>
<dbReference type="InterPro" id="IPR009003">
    <property type="entry name" value="Peptidase_S1_PA"/>
</dbReference>
<evidence type="ECO:0000313" key="3">
    <source>
        <dbReference type="Proteomes" id="UP000199169"/>
    </source>
</evidence>
<dbReference type="Proteomes" id="UP000199169">
    <property type="component" value="Unassembled WGS sequence"/>
</dbReference>
<feature type="domain" description="Orc1-like AAA ATPase" evidence="1">
    <location>
        <begin position="143"/>
        <end position="246"/>
    </location>
</feature>
<dbReference type="InterPro" id="IPR027417">
    <property type="entry name" value="P-loop_NTPase"/>
</dbReference>
<gene>
    <name evidence="2" type="ORF">ACCAA_130107</name>
</gene>
<dbReference type="Pfam" id="PF13191">
    <property type="entry name" value="AAA_16"/>
    <property type="match status" value="1"/>
</dbReference>
<dbReference type="InterPro" id="IPR041664">
    <property type="entry name" value="AAA_16"/>
</dbReference>
<accession>A0A1A8XG49</accession>
<proteinExistence type="predicted"/>
<dbReference type="AlphaFoldDB" id="A0A1A8XG49"/>
<reference evidence="2 3" key="1">
    <citation type="submission" date="2016-06" db="EMBL/GenBank/DDBJ databases">
        <authorList>
            <person name="Kjaerup R.B."/>
            <person name="Dalgaard T.S."/>
            <person name="Juul-Madsen H.R."/>
        </authorList>
    </citation>
    <scope>NUCLEOTIDE SEQUENCE [LARGE SCALE GENOMIC DNA]</scope>
    <source>
        <strain evidence="2">3</strain>
    </source>
</reference>
<organism evidence="2 3">
    <name type="scientific">Candidatus Accumulibacter aalborgensis</name>
    <dbReference type="NCBI Taxonomy" id="1860102"/>
    <lineage>
        <taxon>Bacteria</taxon>
        <taxon>Pseudomonadati</taxon>
        <taxon>Pseudomonadota</taxon>
        <taxon>Betaproteobacteria</taxon>
        <taxon>Candidatus Accumulibacter</taxon>
    </lineage>
</organism>
<keyword evidence="3" id="KW-1185">Reference proteome</keyword>
<dbReference type="Gene3D" id="3.40.50.300">
    <property type="entry name" value="P-loop containing nucleotide triphosphate hydrolases"/>
    <property type="match status" value="1"/>
</dbReference>
<dbReference type="SUPFAM" id="SSF52540">
    <property type="entry name" value="P-loop containing nucleoside triphosphate hydrolases"/>
    <property type="match status" value="1"/>
</dbReference>
<sequence length="362" mass="39715">MPMIDELLRACSVRIVTAGSSGTGAFVAPGLVLTCAHVIASAHKTAGPLRVFWSGRELDDGIEIVDYHAGPFPDLALLRVPLGGRAVPVSAVFAAMASIAEEQRLHHAADSRWHACLDPVQRARLQRRSDAAANPFLGESEEVIGRDEALHRVFDKLRAGNHCSVVGPRGSGKSALLRLLRPRLGEQLDWTASEVAWLNFRTIETLRELQEALVHRLGGQRAGDWRSLMRVKPLRLVVLDDLGGMDAGAKGLEMRRWLRGLHDQFQTRLLPLSNERLEVLFRKDDPLRDSPLAGIDPIPVVLGPLPAADCRRLVEARLAGSKLPFADYAGLCREPQQPAALLARCAARFEEQRRIGQRSAPA</sequence>
<dbReference type="STRING" id="1860102.ACCAA_130107"/>
<dbReference type="EMBL" id="FLQX01000035">
    <property type="protein sequence ID" value="SBT04154.1"/>
    <property type="molecule type" value="Genomic_DNA"/>
</dbReference>
<dbReference type="Gene3D" id="2.40.10.10">
    <property type="entry name" value="Trypsin-like serine proteases"/>
    <property type="match status" value="1"/>
</dbReference>
<dbReference type="SUPFAM" id="SSF50494">
    <property type="entry name" value="Trypsin-like serine proteases"/>
    <property type="match status" value="1"/>
</dbReference>
<name>A0A1A8XG49_9PROT</name>
<evidence type="ECO:0000313" key="2">
    <source>
        <dbReference type="EMBL" id="SBT04154.1"/>
    </source>
</evidence>
<dbReference type="InterPro" id="IPR043504">
    <property type="entry name" value="Peptidase_S1_PA_chymotrypsin"/>
</dbReference>